<protein>
    <submittedName>
        <fullName evidence="1">Uncharacterized protein</fullName>
    </submittedName>
</protein>
<dbReference type="InterPro" id="IPR008936">
    <property type="entry name" value="Rho_GTPase_activation_prot"/>
</dbReference>
<sequence length="375" mass="42621">MNDLSATLKQNNHCLTESLLLTNLYYAAPMEEITNVILKLHGQPKDLFVYFFESELEQKKDIALVMRERSLSVCVLKHIIAPFAPLVSLSCQRLVQFGLSLSEKKSQFLMNYGSEEVEKMAPKYLRLKTKLHHAVEHVLCVDWVPDGLCILCHLCVESIRKNESVKRMDGTPLSHWAVGAVIFLRFLVPILTTWETPEDNPNRKGLTLMGRFLMKLCCKSEFLSSYALPSSSTSSSSSSSAPPPHPIASTTFSLSSANFGRSFSRNSSFYSVGISMINEVLKESFELYDNFCEEVIRKGKLKRASSVEIKLPELSDIEFWRIKSDFTDFVTFNPPVMLYSVQEKENDFKMNAACSMREFQLQIQEEKEQKLSSTA</sequence>
<evidence type="ECO:0000313" key="1">
    <source>
        <dbReference type="EMBL" id="CAE2300118.1"/>
    </source>
</evidence>
<dbReference type="EMBL" id="HBKR01013365">
    <property type="protein sequence ID" value="CAE2300118.1"/>
    <property type="molecule type" value="Transcribed_RNA"/>
</dbReference>
<reference evidence="1" key="1">
    <citation type="submission" date="2021-01" db="EMBL/GenBank/DDBJ databases">
        <authorList>
            <person name="Corre E."/>
            <person name="Pelletier E."/>
            <person name="Niang G."/>
            <person name="Scheremetjew M."/>
            <person name="Finn R."/>
            <person name="Kale V."/>
            <person name="Holt S."/>
            <person name="Cochrane G."/>
            <person name="Meng A."/>
            <person name="Brown T."/>
            <person name="Cohen L."/>
        </authorList>
    </citation>
    <scope>NUCLEOTIDE SEQUENCE</scope>
    <source>
        <strain evidence="1">SoJaBio B1-5/56/2</strain>
    </source>
</reference>
<name>A0A7S4NNP7_9EUKA</name>
<proteinExistence type="predicted"/>
<dbReference type="SUPFAM" id="SSF48350">
    <property type="entry name" value="GTPase activation domain, GAP"/>
    <property type="match status" value="1"/>
</dbReference>
<dbReference type="AlphaFoldDB" id="A0A7S4NNP7"/>
<organism evidence="1">
    <name type="scientific">Paramoeba aestuarina</name>
    <dbReference type="NCBI Taxonomy" id="180227"/>
    <lineage>
        <taxon>Eukaryota</taxon>
        <taxon>Amoebozoa</taxon>
        <taxon>Discosea</taxon>
        <taxon>Flabellinia</taxon>
        <taxon>Dactylopodida</taxon>
        <taxon>Paramoebidae</taxon>
        <taxon>Paramoeba</taxon>
    </lineage>
</organism>
<accession>A0A7S4NNP7</accession>
<gene>
    <name evidence="1" type="ORF">NAES01612_LOCUS8854</name>
</gene>